<accession>A0A0J1GPI2</accession>
<evidence type="ECO:0000256" key="1">
    <source>
        <dbReference type="SAM" id="MobiDB-lite"/>
    </source>
</evidence>
<name>A0A0J1GPI2_9GAMM</name>
<reference evidence="3 4" key="1">
    <citation type="submission" date="2015-05" db="EMBL/GenBank/DDBJ databases">
        <title>Photobacterium galathea sp. nov.</title>
        <authorList>
            <person name="Machado H."/>
            <person name="Gram L."/>
        </authorList>
    </citation>
    <scope>NUCLEOTIDE SEQUENCE [LARGE SCALE GENOMIC DNA]</scope>
    <source>
        <strain evidence="3 4">DSM 25995</strain>
    </source>
</reference>
<dbReference type="Pfam" id="PF05170">
    <property type="entry name" value="AsmA"/>
    <property type="match status" value="1"/>
</dbReference>
<evidence type="ECO:0000259" key="2">
    <source>
        <dbReference type="Pfam" id="PF05170"/>
    </source>
</evidence>
<dbReference type="EMBL" id="LDOV01000015">
    <property type="protein sequence ID" value="KLV01319.1"/>
    <property type="molecule type" value="Genomic_DNA"/>
</dbReference>
<proteinExistence type="predicted"/>
<gene>
    <name evidence="3" type="ORF">ABT58_07975</name>
</gene>
<evidence type="ECO:0000313" key="4">
    <source>
        <dbReference type="Proteomes" id="UP000036426"/>
    </source>
</evidence>
<organism evidence="3 4">
    <name type="scientific">Photobacterium aphoticum</name>
    <dbReference type="NCBI Taxonomy" id="754436"/>
    <lineage>
        <taxon>Bacteria</taxon>
        <taxon>Pseudomonadati</taxon>
        <taxon>Pseudomonadota</taxon>
        <taxon>Gammaproteobacteria</taxon>
        <taxon>Vibrionales</taxon>
        <taxon>Vibrionaceae</taxon>
        <taxon>Photobacterium</taxon>
    </lineage>
</organism>
<dbReference type="Proteomes" id="UP000036426">
    <property type="component" value="Unassembled WGS sequence"/>
</dbReference>
<keyword evidence="4" id="KW-1185">Reference proteome</keyword>
<comment type="caution">
    <text evidence="3">The sequence shown here is derived from an EMBL/GenBank/DDBJ whole genome shotgun (WGS) entry which is preliminary data.</text>
</comment>
<dbReference type="InterPro" id="IPR007844">
    <property type="entry name" value="AsmA"/>
</dbReference>
<dbReference type="AlphaFoldDB" id="A0A0J1GPI2"/>
<evidence type="ECO:0000313" key="3">
    <source>
        <dbReference type="EMBL" id="KLV01319.1"/>
    </source>
</evidence>
<protein>
    <recommendedName>
        <fullName evidence="2">AsmA domain-containing protein</fullName>
    </recommendedName>
</protein>
<dbReference type="OrthoDB" id="5912765at2"/>
<feature type="region of interest" description="Disordered" evidence="1">
    <location>
        <begin position="686"/>
        <end position="711"/>
    </location>
</feature>
<feature type="compositionally biased region" description="Low complexity" evidence="1">
    <location>
        <begin position="694"/>
        <end position="703"/>
    </location>
</feature>
<dbReference type="RefSeq" id="WP_047873870.1">
    <property type="nucleotide sequence ID" value="NZ_BMYC01000021.1"/>
</dbReference>
<sequence length="711" mass="79345">MRLLGKLTATVIILLLVSVILFLTLLHTRFATPVVVWTLNQLSPYPITATHVDYTLREPLSVAITQPRLQLDETHALQADRLALWLSPHTLTQWHWQFDTILIDRPQWPAATHDKTTTPFSLPFALPAIQSQRLALRNVSGEWQGLQLTDGQLEWDQWDYHPDTHTPFWQQSQGNVRLAAKQLQWQDITLHNVLIDGEHHDQTWLLHGLSAQWQHTRLNGQAIYDHQRHHVTVAQLTLSDGQWQTATPLAQLQHDVLARIPRDLTATIERLDILNTSMETADFTLNQASLSLENWQWPQAVNTQTDALLSFSADSGRWHDTAFTDPLLDLAFSPNTITLQGAAVNLMEGYVQAAGSLSPHQWALDNLSINGIKWLLPADWRTSLMALMAPLQQATQAPSLRIKQLAIRHTNLTDSNAEWPWQISGLNLDGHDLTLMENGQWGLWHGELTSGAQLVSLNTVEMQAPWVDMSAKEGDWQLHQAILPFKDGLLDIKGHWALHQQGQPWALAVNGDSLPTHLLAQWLDLPLPIHGKMDITGQAEGLGQDAVSLAYSLAGDIEVSFRDTRLAGSPEALWQQWTQRKPGQAETVTTTSPRPDAVISTEITTEQDLNQDLNIAPQAITLSPLRLHSERGQIRFTPMTLNSPTLQATLQGEGEWDLAKPDTQQIQLKARYDCQQLHRQWAGASSTASTGDHASASSISVSSTGCAGNNI</sequence>
<feature type="domain" description="AsmA" evidence="2">
    <location>
        <begin position="4"/>
        <end position="563"/>
    </location>
</feature>